<keyword evidence="10" id="KW-1185">Reference proteome</keyword>
<sequence>MPAGIGADDAGTAIAPAPGVVAREFRYKIDPSPCPSRCRSTARRVDRETYVTNRVGLSHFGSVSRPPGMNEPNAADEVAAVFEELRPRLVGVAYSILGTLSEAEDAVQEAWIRLHGSEVAAIEDLTGWLVTTTSRIALDGLRSARARREAYVGPWLPEPVETAPDPADSVSLADSLSWALMVVLETLSPAERAAFVLHDVFGLSFTEVGAALGRSPAACRKLASRARAHVEQRKPRFDVDPQAHQEIVGAFAEAVRTGDMAGLTRLLDPEAVLTTDGGGVVRAVLEPLRGADDIARFFARGARFAPDREFRVTRVNGGAALLMIDDGRLSAVVALTISEGRVTRIDAVRNPHKFHGLHPLGEAGK</sequence>
<reference evidence="9" key="2">
    <citation type="submission" date="2020-09" db="EMBL/GenBank/DDBJ databases">
        <authorList>
            <person name="Sun Q."/>
            <person name="Ohkuma M."/>
        </authorList>
    </citation>
    <scope>NUCLEOTIDE SEQUENCE</scope>
    <source>
        <strain evidence="9">JCM 3302</strain>
    </source>
</reference>
<dbReference type="EMBL" id="BNBC01000023">
    <property type="protein sequence ID" value="GHE85893.1"/>
    <property type="molecule type" value="Genomic_DNA"/>
</dbReference>
<dbReference type="InterPro" id="IPR052704">
    <property type="entry name" value="ECF_Sigma-70_Domain"/>
</dbReference>
<comment type="subunit">
    <text evidence="2">Interacts transiently with the RNA polymerase catalytic core formed by RpoA, RpoB, RpoC and RpoZ (2 alpha, 1 beta, 1 beta' and 1 omega subunit) to form the RNA polymerase holoenzyme that can initiate transcription.</text>
</comment>
<evidence type="ECO:0000313" key="10">
    <source>
        <dbReference type="Proteomes" id="UP000641386"/>
    </source>
</evidence>
<dbReference type="AlphaFoldDB" id="A0A919DVU3"/>
<dbReference type="InterPro" id="IPR037401">
    <property type="entry name" value="SnoaL-like"/>
</dbReference>
<feature type="domain" description="SnoaL-like" evidence="8">
    <location>
        <begin position="249"/>
        <end position="328"/>
    </location>
</feature>
<organism evidence="9 10">
    <name type="scientific">Streptomyces spiralis</name>
    <dbReference type="NCBI Taxonomy" id="66376"/>
    <lineage>
        <taxon>Bacteria</taxon>
        <taxon>Bacillati</taxon>
        <taxon>Actinomycetota</taxon>
        <taxon>Actinomycetes</taxon>
        <taxon>Kitasatosporales</taxon>
        <taxon>Streptomycetaceae</taxon>
        <taxon>Streptomyces</taxon>
    </lineage>
</organism>
<dbReference type="GO" id="GO:0016987">
    <property type="term" value="F:sigma factor activity"/>
    <property type="evidence" value="ECO:0007669"/>
    <property type="project" value="UniProtKB-KW"/>
</dbReference>
<dbReference type="NCBIfam" id="TIGR02937">
    <property type="entry name" value="sigma70-ECF"/>
    <property type="match status" value="1"/>
</dbReference>
<protein>
    <submittedName>
        <fullName evidence="9">RNA polymerase sigma24 factor</fullName>
    </submittedName>
</protein>
<dbReference type="InterPro" id="IPR036388">
    <property type="entry name" value="WH-like_DNA-bd_sf"/>
</dbReference>
<evidence type="ECO:0000256" key="3">
    <source>
        <dbReference type="ARBA" id="ARBA00023015"/>
    </source>
</evidence>
<dbReference type="InterPro" id="IPR032710">
    <property type="entry name" value="NTF2-like_dom_sf"/>
</dbReference>
<name>A0A919DVU3_9ACTN</name>
<dbReference type="Gene3D" id="1.10.1740.10">
    <property type="match status" value="1"/>
</dbReference>
<comment type="similarity">
    <text evidence="1">Belongs to the sigma-70 factor family. ECF subfamily.</text>
</comment>
<dbReference type="InterPro" id="IPR013249">
    <property type="entry name" value="RNA_pol_sigma70_r4_t2"/>
</dbReference>
<dbReference type="SUPFAM" id="SSF88946">
    <property type="entry name" value="Sigma2 domain of RNA polymerase sigma factors"/>
    <property type="match status" value="1"/>
</dbReference>
<evidence type="ECO:0000256" key="5">
    <source>
        <dbReference type="ARBA" id="ARBA00023163"/>
    </source>
</evidence>
<reference evidence="9" key="1">
    <citation type="journal article" date="2014" name="Int. J. Syst. Evol. Microbiol.">
        <title>Complete genome sequence of Corynebacterium casei LMG S-19264T (=DSM 44701T), isolated from a smear-ripened cheese.</title>
        <authorList>
            <consortium name="US DOE Joint Genome Institute (JGI-PGF)"/>
            <person name="Walter F."/>
            <person name="Albersmeier A."/>
            <person name="Kalinowski J."/>
            <person name="Ruckert C."/>
        </authorList>
    </citation>
    <scope>NUCLEOTIDE SEQUENCE</scope>
    <source>
        <strain evidence="9">JCM 3302</strain>
    </source>
</reference>
<keyword evidence="3" id="KW-0805">Transcription regulation</keyword>
<dbReference type="InterPro" id="IPR014284">
    <property type="entry name" value="RNA_pol_sigma-70_dom"/>
</dbReference>
<dbReference type="Pfam" id="PF08281">
    <property type="entry name" value="Sigma70_r4_2"/>
    <property type="match status" value="1"/>
</dbReference>
<dbReference type="Pfam" id="PF12680">
    <property type="entry name" value="SnoaL_2"/>
    <property type="match status" value="1"/>
</dbReference>
<evidence type="ECO:0000259" key="7">
    <source>
        <dbReference type="Pfam" id="PF08281"/>
    </source>
</evidence>
<evidence type="ECO:0000259" key="6">
    <source>
        <dbReference type="Pfam" id="PF04542"/>
    </source>
</evidence>
<dbReference type="SUPFAM" id="SSF88659">
    <property type="entry name" value="Sigma3 and sigma4 domains of RNA polymerase sigma factors"/>
    <property type="match status" value="1"/>
</dbReference>
<dbReference type="NCBIfam" id="NF007214">
    <property type="entry name" value="PRK09636.1"/>
    <property type="match status" value="1"/>
</dbReference>
<dbReference type="InterPro" id="IPR013325">
    <property type="entry name" value="RNA_pol_sigma_r2"/>
</dbReference>
<dbReference type="PANTHER" id="PTHR30173:SF43">
    <property type="entry name" value="ECF RNA POLYMERASE SIGMA FACTOR SIGI-RELATED"/>
    <property type="match status" value="1"/>
</dbReference>
<evidence type="ECO:0000259" key="8">
    <source>
        <dbReference type="Pfam" id="PF12680"/>
    </source>
</evidence>
<evidence type="ECO:0000313" key="9">
    <source>
        <dbReference type="EMBL" id="GHE85893.1"/>
    </source>
</evidence>
<dbReference type="InterPro" id="IPR013324">
    <property type="entry name" value="RNA_pol_sigma_r3/r4-like"/>
</dbReference>
<feature type="domain" description="RNA polymerase sigma factor 70 region 4 type 2" evidence="7">
    <location>
        <begin position="179"/>
        <end position="229"/>
    </location>
</feature>
<dbReference type="GO" id="GO:0003677">
    <property type="term" value="F:DNA binding"/>
    <property type="evidence" value="ECO:0007669"/>
    <property type="project" value="InterPro"/>
</dbReference>
<dbReference type="Gene3D" id="3.10.450.50">
    <property type="match status" value="1"/>
</dbReference>
<comment type="caution">
    <text evidence="9">The sequence shown here is derived from an EMBL/GenBank/DDBJ whole genome shotgun (WGS) entry which is preliminary data.</text>
</comment>
<evidence type="ECO:0000256" key="2">
    <source>
        <dbReference type="ARBA" id="ARBA00011344"/>
    </source>
</evidence>
<feature type="domain" description="RNA polymerase sigma-70 region 2" evidence="6">
    <location>
        <begin position="82"/>
        <end position="145"/>
    </location>
</feature>
<dbReference type="Pfam" id="PF04542">
    <property type="entry name" value="Sigma70_r2"/>
    <property type="match status" value="1"/>
</dbReference>
<dbReference type="GO" id="GO:0006352">
    <property type="term" value="P:DNA-templated transcription initiation"/>
    <property type="evidence" value="ECO:0007669"/>
    <property type="project" value="InterPro"/>
</dbReference>
<dbReference type="SUPFAM" id="SSF54427">
    <property type="entry name" value="NTF2-like"/>
    <property type="match status" value="1"/>
</dbReference>
<dbReference type="Proteomes" id="UP000641386">
    <property type="component" value="Unassembled WGS sequence"/>
</dbReference>
<dbReference type="Gene3D" id="1.10.10.10">
    <property type="entry name" value="Winged helix-like DNA-binding domain superfamily/Winged helix DNA-binding domain"/>
    <property type="match status" value="1"/>
</dbReference>
<proteinExistence type="inferred from homology"/>
<keyword evidence="5" id="KW-0804">Transcription</keyword>
<accession>A0A919DVU3</accession>
<dbReference type="PANTHER" id="PTHR30173">
    <property type="entry name" value="SIGMA 19 FACTOR"/>
    <property type="match status" value="1"/>
</dbReference>
<evidence type="ECO:0000256" key="1">
    <source>
        <dbReference type="ARBA" id="ARBA00010641"/>
    </source>
</evidence>
<keyword evidence="4" id="KW-0731">Sigma factor</keyword>
<dbReference type="InterPro" id="IPR007627">
    <property type="entry name" value="RNA_pol_sigma70_r2"/>
</dbReference>
<gene>
    <name evidence="9" type="ORF">GCM10014715_47790</name>
</gene>
<evidence type="ECO:0000256" key="4">
    <source>
        <dbReference type="ARBA" id="ARBA00023082"/>
    </source>
</evidence>